<evidence type="ECO:0000256" key="7">
    <source>
        <dbReference type="SAM" id="MobiDB-lite"/>
    </source>
</evidence>
<dbReference type="PATRIC" id="fig|1225564.3.peg.1951"/>
<dbReference type="STRING" id="1225564.AA309_07190"/>
<organism evidence="9 10">
    <name type="scientific">Microvirga vignae</name>
    <dbReference type="NCBI Taxonomy" id="1225564"/>
    <lineage>
        <taxon>Bacteria</taxon>
        <taxon>Pseudomonadati</taxon>
        <taxon>Pseudomonadota</taxon>
        <taxon>Alphaproteobacteria</taxon>
        <taxon>Hyphomicrobiales</taxon>
        <taxon>Methylobacteriaceae</taxon>
        <taxon>Microvirga</taxon>
    </lineage>
</organism>
<dbReference type="PANTHER" id="PTHR14389">
    <property type="entry name" value="SI:CH1073-475A24.1"/>
    <property type="match status" value="1"/>
</dbReference>
<keyword evidence="10" id="KW-1185">Reference proteome</keyword>
<dbReference type="PRINTS" id="PR01774">
    <property type="entry name" value="EXFOLTOXIN"/>
</dbReference>
<dbReference type="InterPro" id="IPR000157">
    <property type="entry name" value="TIR_dom"/>
</dbReference>
<feature type="domain" description="TIR" evidence="8">
    <location>
        <begin position="272"/>
        <end position="417"/>
    </location>
</feature>
<sequence length="423" mass="46409">MAILEKVLAAPRVGVQPWFVKRVLELSRCVGRVSVAGRGFGTGFLIAPRIVLTCYHVLPDVETANGSSFDLDYQRDEDGTFHRVTTVKLNPEMCFLADRALDFAVVGLEAELNDRAVIPLSGNSNTIPGERVTLFHHPQGGPLQLSLQEGAIVAVYQDVLHHDANTQPGSAGAPLLDQNLRLIGIHHASVPRTSEGPGPERSQAHGMFVANEAIRATAILAMLGERKPELFADLNVARQPKSSRSPVRPATGQSEPPSIAAPETAEANASPVRDSVFISYARADQGKRKWRERLRTFLSPFGAEFDVWDDSRIETGAEWKTEIDIALKRARVAVLLVGPSFLASEFIASNELPPLLKAAAAEGVIVLPLITNHCSYERTELGKYQAFNDPKKPLEALEGPEQNRWLQRFAERIDDAFHQIGER</sequence>
<keyword evidence="5 6" id="KW-0720">Serine protease</keyword>
<dbReference type="EC" id="3.4.21.-" evidence="6"/>
<dbReference type="PROSITE" id="PS50104">
    <property type="entry name" value="TIR"/>
    <property type="match status" value="1"/>
</dbReference>
<dbReference type="SUPFAM" id="SSF52200">
    <property type="entry name" value="Toll/Interleukin receptor TIR domain"/>
    <property type="match status" value="1"/>
</dbReference>
<dbReference type="SUPFAM" id="SSF50494">
    <property type="entry name" value="Trypsin-like serine proteases"/>
    <property type="match status" value="1"/>
</dbReference>
<evidence type="ECO:0000259" key="8">
    <source>
        <dbReference type="PROSITE" id="PS50104"/>
    </source>
</evidence>
<keyword evidence="4 6" id="KW-0378">Hydrolase</keyword>
<evidence type="ECO:0000256" key="3">
    <source>
        <dbReference type="ARBA" id="ARBA00022729"/>
    </source>
</evidence>
<dbReference type="OrthoDB" id="7787670at2"/>
<dbReference type="Gene3D" id="2.40.10.10">
    <property type="entry name" value="Trypsin-like serine proteases"/>
    <property type="match status" value="2"/>
</dbReference>
<evidence type="ECO:0000256" key="4">
    <source>
        <dbReference type="ARBA" id="ARBA00022801"/>
    </source>
</evidence>
<dbReference type="Pfam" id="PF13365">
    <property type="entry name" value="Trypsin_2"/>
    <property type="match status" value="1"/>
</dbReference>
<dbReference type="Pfam" id="PF13676">
    <property type="entry name" value="TIR_2"/>
    <property type="match status" value="1"/>
</dbReference>
<dbReference type="GO" id="GO:0004252">
    <property type="term" value="F:serine-type endopeptidase activity"/>
    <property type="evidence" value="ECO:0007669"/>
    <property type="project" value="InterPro"/>
</dbReference>
<dbReference type="InterPro" id="IPR009003">
    <property type="entry name" value="Peptidase_S1_PA"/>
</dbReference>
<dbReference type="GO" id="GO:0006508">
    <property type="term" value="P:proteolysis"/>
    <property type="evidence" value="ECO:0007669"/>
    <property type="project" value="UniProtKB-KW"/>
</dbReference>
<comment type="caution">
    <text evidence="9">The sequence shown here is derived from an EMBL/GenBank/DDBJ whole genome shotgun (WGS) entry which is preliminary data.</text>
</comment>
<evidence type="ECO:0000256" key="1">
    <source>
        <dbReference type="ARBA" id="ARBA00008764"/>
    </source>
</evidence>
<proteinExistence type="inferred from homology"/>
<dbReference type="Gene3D" id="3.40.50.10140">
    <property type="entry name" value="Toll/interleukin-1 receptor homology (TIR) domain"/>
    <property type="match status" value="1"/>
</dbReference>
<protein>
    <recommendedName>
        <fullName evidence="6">Serine protease</fullName>
        <ecNumber evidence="6">3.4.21.-</ecNumber>
    </recommendedName>
</protein>
<evidence type="ECO:0000256" key="2">
    <source>
        <dbReference type="ARBA" id="ARBA00022670"/>
    </source>
</evidence>
<dbReference type="EMBL" id="LCYG01000017">
    <property type="protein sequence ID" value="KLK93797.1"/>
    <property type="molecule type" value="Genomic_DNA"/>
</dbReference>
<keyword evidence="2 6" id="KW-0645">Protease</keyword>
<dbReference type="InterPro" id="IPR008353">
    <property type="entry name" value="Peptidase_S1B_tx"/>
</dbReference>
<reference evidence="9 10" key="1">
    <citation type="submission" date="2015-05" db="EMBL/GenBank/DDBJ databases">
        <title>Draft genome sequence of Microvirga vignae strain BR3299, a novel nitrogen fixing bacteria isolated from Brazil semi-aired region.</title>
        <authorList>
            <person name="Zilli J.E."/>
            <person name="Passos S.R."/>
            <person name="Leite J."/>
            <person name="Baldani J.I."/>
            <person name="Xavier G.R."/>
            <person name="Rumjaneck N.G."/>
            <person name="Simoes-Araujo J.L."/>
        </authorList>
    </citation>
    <scope>NUCLEOTIDE SEQUENCE [LARGE SCALE GENOMIC DNA]</scope>
    <source>
        <strain evidence="9 10">BR3299</strain>
    </source>
</reference>
<evidence type="ECO:0000256" key="6">
    <source>
        <dbReference type="RuleBase" id="RU004296"/>
    </source>
</evidence>
<comment type="similarity">
    <text evidence="1 6">Belongs to the peptidase S1B family.</text>
</comment>
<dbReference type="RefSeq" id="WP_047188320.1">
    <property type="nucleotide sequence ID" value="NZ_LCYG01000017.1"/>
</dbReference>
<name>A0A0H1RMF5_9HYPH</name>
<dbReference type="InterPro" id="IPR008256">
    <property type="entry name" value="Peptidase_S1B"/>
</dbReference>
<dbReference type="GO" id="GO:0007165">
    <property type="term" value="P:signal transduction"/>
    <property type="evidence" value="ECO:0007669"/>
    <property type="project" value="InterPro"/>
</dbReference>
<dbReference type="InterPro" id="IPR035897">
    <property type="entry name" value="Toll_tir_struct_dom_sf"/>
</dbReference>
<evidence type="ECO:0000313" key="9">
    <source>
        <dbReference type="EMBL" id="KLK93797.1"/>
    </source>
</evidence>
<feature type="region of interest" description="Disordered" evidence="7">
    <location>
        <begin position="237"/>
        <end position="267"/>
    </location>
</feature>
<dbReference type="PANTHER" id="PTHR14389:SF3">
    <property type="entry name" value="PROTEIN FAM111A-LIKE"/>
    <property type="match status" value="1"/>
</dbReference>
<accession>A0A0H1RMF5</accession>
<evidence type="ECO:0000313" key="10">
    <source>
        <dbReference type="Proteomes" id="UP000035489"/>
    </source>
</evidence>
<dbReference type="Proteomes" id="UP000035489">
    <property type="component" value="Unassembled WGS sequence"/>
</dbReference>
<evidence type="ECO:0000256" key="5">
    <source>
        <dbReference type="ARBA" id="ARBA00022825"/>
    </source>
</evidence>
<feature type="compositionally biased region" description="Polar residues" evidence="7">
    <location>
        <begin position="240"/>
        <end position="256"/>
    </location>
</feature>
<dbReference type="PRINTS" id="PR00839">
    <property type="entry name" value="V8PROTEASE"/>
</dbReference>
<dbReference type="InterPro" id="IPR043504">
    <property type="entry name" value="Peptidase_S1_PA_chymotrypsin"/>
</dbReference>
<dbReference type="AlphaFoldDB" id="A0A0H1RMF5"/>
<gene>
    <name evidence="9" type="ORF">AA309_07190</name>
</gene>
<keyword evidence="3" id="KW-0732">Signal</keyword>